<dbReference type="PANTHER" id="PTHR36966:SF1">
    <property type="entry name" value="REP-ASSOCIATED TYROSINE TRANSPOSASE"/>
    <property type="match status" value="1"/>
</dbReference>
<feature type="domain" description="Transposase IS200-like" evidence="1">
    <location>
        <begin position="9"/>
        <end position="95"/>
    </location>
</feature>
<dbReference type="PATRIC" id="fig|1566026.4.peg.742"/>
<gene>
    <name evidence="2" type="ORF">OB69_12245</name>
</gene>
<dbReference type="Pfam" id="PF01797">
    <property type="entry name" value="Y1_Tnp"/>
    <property type="match status" value="1"/>
</dbReference>
<dbReference type="EMBL" id="JSVA01000013">
    <property type="protein sequence ID" value="KOF02378.1"/>
    <property type="molecule type" value="Genomic_DNA"/>
</dbReference>
<dbReference type="GO" id="GO:0006313">
    <property type="term" value="P:DNA transposition"/>
    <property type="evidence" value="ECO:0007669"/>
    <property type="project" value="InterPro"/>
</dbReference>
<dbReference type="GO" id="GO:0043565">
    <property type="term" value="F:sequence-specific DNA binding"/>
    <property type="evidence" value="ECO:0007669"/>
    <property type="project" value="TreeGrafter"/>
</dbReference>
<dbReference type="GO" id="GO:0004803">
    <property type="term" value="F:transposase activity"/>
    <property type="evidence" value="ECO:0007669"/>
    <property type="project" value="InterPro"/>
</dbReference>
<dbReference type="OrthoDB" id="9788881at2"/>
<dbReference type="SMART" id="SM01321">
    <property type="entry name" value="Y1_Tnp"/>
    <property type="match status" value="1"/>
</dbReference>
<dbReference type="NCBIfam" id="NF047646">
    <property type="entry name" value="REP_Tyr_transpos"/>
    <property type="match status" value="1"/>
</dbReference>
<dbReference type="Gene3D" id="3.30.70.1290">
    <property type="entry name" value="Transposase IS200-like"/>
    <property type="match status" value="1"/>
</dbReference>
<sequence>MGRKYVIRNQEQFYFVTFTVVYWLDVFIRQEYRNILIDSIKYCQKEKGLLVGAWCIMTSHVHLILGTDETSKLEDIIRDLKSYTSRHIRKYMENNPQESRKEWMLWMMKRAGEKKSNNKDFQFWQQHNHPIELSTKEIMLQRLDYIHNNPVDAGFVDQPADWVFSSARDYEDQKGIIEISFLY</sequence>
<accession>A0A0L8AIV9</accession>
<dbReference type="InterPro" id="IPR002686">
    <property type="entry name" value="Transposase_17"/>
</dbReference>
<dbReference type="PANTHER" id="PTHR36966">
    <property type="entry name" value="REP-ASSOCIATED TYROSINE TRANSPOSASE"/>
    <property type="match status" value="1"/>
</dbReference>
<evidence type="ECO:0000259" key="1">
    <source>
        <dbReference type="SMART" id="SM01321"/>
    </source>
</evidence>
<organism evidence="2 3">
    <name type="scientific">Roseivirga seohaensis subsp. aquiponti</name>
    <dbReference type="NCBI Taxonomy" id="1566026"/>
    <lineage>
        <taxon>Bacteria</taxon>
        <taxon>Pseudomonadati</taxon>
        <taxon>Bacteroidota</taxon>
        <taxon>Cytophagia</taxon>
        <taxon>Cytophagales</taxon>
        <taxon>Roseivirgaceae</taxon>
        <taxon>Roseivirga</taxon>
    </lineage>
</organism>
<name>A0A0L8AIV9_9BACT</name>
<reference evidence="3" key="1">
    <citation type="submission" date="2014-11" db="EMBL/GenBank/DDBJ databases">
        <title>Genome sequencing of Roseivirga sp. D-25.</title>
        <authorList>
            <person name="Selvaratnam C."/>
            <person name="Thevarajoo S."/>
            <person name="Goh K.M."/>
            <person name="Eee R."/>
            <person name="Chan K.-G."/>
            <person name="Chong C.S."/>
        </authorList>
    </citation>
    <scope>NUCLEOTIDE SEQUENCE [LARGE SCALE GENOMIC DNA]</scope>
    <source>
        <strain evidence="3">D-25</strain>
    </source>
</reference>
<evidence type="ECO:0000313" key="2">
    <source>
        <dbReference type="EMBL" id="KOF02378.1"/>
    </source>
</evidence>
<comment type="caution">
    <text evidence="2">The sequence shown here is derived from an EMBL/GenBank/DDBJ whole genome shotgun (WGS) entry which is preliminary data.</text>
</comment>
<proteinExistence type="predicted"/>
<protein>
    <submittedName>
        <fullName evidence="2">Transposase</fullName>
    </submittedName>
</protein>
<evidence type="ECO:0000313" key="3">
    <source>
        <dbReference type="Proteomes" id="UP000036908"/>
    </source>
</evidence>
<dbReference type="Proteomes" id="UP000036908">
    <property type="component" value="Unassembled WGS sequence"/>
</dbReference>
<dbReference type="RefSeq" id="WP_053224025.1">
    <property type="nucleotide sequence ID" value="NZ_JSVA01000013.1"/>
</dbReference>
<keyword evidence="3" id="KW-1185">Reference proteome</keyword>
<dbReference type="InterPro" id="IPR052715">
    <property type="entry name" value="RAYT_transposase"/>
</dbReference>
<dbReference type="InterPro" id="IPR036515">
    <property type="entry name" value="Transposase_17_sf"/>
</dbReference>
<dbReference type="AlphaFoldDB" id="A0A0L8AIV9"/>
<dbReference type="SUPFAM" id="SSF143422">
    <property type="entry name" value="Transposase IS200-like"/>
    <property type="match status" value="1"/>
</dbReference>